<name>A0A1G1X2G4_9BACT</name>
<protein>
    <recommendedName>
        <fullName evidence="3">Glycosyl transferase family 1 domain-containing protein</fullName>
    </recommendedName>
</protein>
<evidence type="ECO:0008006" key="3">
    <source>
        <dbReference type="Google" id="ProtNLM"/>
    </source>
</evidence>
<accession>A0A1G1X2G4</accession>
<proteinExistence type="predicted"/>
<dbReference type="SUPFAM" id="SSF53756">
    <property type="entry name" value="UDP-Glycosyltransferase/glycogen phosphorylase"/>
    <property type="match status" value="1"/>
</dbReference>
<reference evidence="1 2" key="1">
    <citation type="journal article" date="2016" name="Nat. Commun.">
        <title>Thousands of microbial genomes shed light on interconnected biogeochemical processes in an aquifer system.</title>
        <authorList>
            <person name="Anantharaman K."/>
            <person name="Brown C.T."/>
            <person name="Hug L.A."/>
            <person name="Sharon I."/>
            <person name="Castelle C.J."/>
            <person name="Probst A.J."/>
            <person name="Thomas B.C."/>
            <person name="Singh A."/>
            <person name="Wilkins M.J."/>
            <person name="Karaoz U."/>
            <person name="Brodie E.L."/>
            <person name="Williams K.H."/>
            <person name="Hubbard S.S."/>
            <person name="Banfield J.F."/>
        </authorList>
    </citation>
    <scope>NUCLEOTIDE SEQUENCE [LARGE SCALE GENOMIC DNA]</scope>
</reference>
<dbReference type="EMBL" id="MHHR01000020">
    <property type="protein sequence ID" value="OGY34198.1"/>
    <property type="molecule type" value="Genomic_DNA"/>
</dbReference>
<evidence type="ECO:0000313" key="1">
    <source>
        <dbReference type="EMBL" id="OGY34198.1"/>
    </source>
</evidence>
<sequence length="369" mass="42314">MKFAVVEYSSKTKKIWRHTEKRPNYLCDPIHEIDPTSFGCYVSAFEGEHVPLVSLITGTQVFLPLRIYRKIMKRITGAWPTYSISYLQQFDVLLVVYQISDGHEMVALLQRLRAEHPSQIIIGVPTQPYGILREYWDKTPEALTEMREFIRACHTFITIVKRTLPKWERISRTPMLYMPQPYPTAFASRMFRERDQKSNIIFVAGVTGRDNIIKGQIVAAQLQKKFPAYRIQMAQVEGMDLDVKNLSGSTYDVLPFQPWQEHLAMLSRVALVINTDYTETRGRVQADCAAVGTVSIGANSDAQEDLFPKLPADRNTSTAQLVLQGEQLLGDTSYYSEIARTAQQRLAQYDYEPSKERMEELVQAIKMTL</sequence>
<gene>
    <name evidence="1" type="ORF">A3D99_00570</name>
</gene>
<dbReference type="AlphaFoldDB" id="A0A1G1X2G4"/>
<comment type="caution">
    <text evidence="1">The sequence shown here is derived from an EMBL/GenBank/DDBJ whole genome shotgun (WGS) entry which is preliminary data.</text>
</comment>
<organism evidence="1 2">
    <name type="scientific">Candidatus Andersenbacteria bacterium RIFCSPHIGHO2_12_FULL_45_11</name>
    <dbReference type="NCBI Taxonomy" id="1797281"/>
    <lineage>
        <taxon>Bacteria</taxon>
        <taxon>Candidatus Anderseniibacteriota</taxon>
    </lineage>
</organism>
<dbReference type="Proteomes" id="UP000177528">
    <property type="component" value="Unassembled WGS sequence"/>
</dbReference>
<evidence type="ECO:0000313" key="2">
    <source>
        <dbReference type="Proteomes" id="UP000177528"/>
    </source>
</evidence>